<reference evidence="3" key="1">
    <citation type="journal article" date="2019" name="Int. J. Syst. Evol. Microbiol.">
        <title>The Global Catalogue of Microorganisms (GCM) 10K type strain sequencing project: providing services to taxonomists for standard genome sequencing and annotation.</title>
        <authorList>
            <consortium name="The Broad Institute Genomics Platform"/>
            <consortium name="The Broad Institute Genome Sequencing Center for Infectious Disease"/>
            <person name="Wu L."/>
            <person name="Ma J."/>
        </authorList>
    </citation>
    <scope>NUCLEOTIDE SEQUENCE [LARGE SCALE GENOMIC DNA]</scope>
    <source>
        <strain evidence="3">CCUG 49584</strain>
    </source>
</reference>
<evidence type="ECO:0000259" key="1">
    <source>
        <dbReference type="PROSITE" id="PS50943"/>
    </source>
</evidence>
<sequence length="125" mass="14303">MTPFGLRLRQLREERGVSQKDMAVAIRVSAAYLSALEHGRRGQPTWDLLQRMIGYLNIIWDEAEELQNLAMISHPRVTIDTAGLSPEATELANLLSNHIHILDKEMIANLSTMLRQAYKKHRSLR</sequence>
<comment type="caution">
    <text evidence="2">The sequence shown here is derived from an EMBL/GenBank/DDBJ whole genome shotgun (WGS) entry which is preliminary data.</text>
</comment>
<gene>
    <name evidence="2" type="ORF">ACFQ35_13055</name>
</gene>
<dbReference type="Pfam" id="PF13560">
    <property type="entry name" value="HTH_31"/>
    <property type="match status" value="1"/>
</dbReference>
<dbReference type="SMART" id="SM00530">
    <property type="entry name" value="HTH_XRE"/>
    <property type="match status" value="1"/>
</dbReference>
<dbReference type="InterPro" id="IPR010982">
    <property type="entry name" value="Lambda_DNA-bd_dom_sf"/>
</dbReference>
<dbReference type="PROSITE" id="PS50943">
    <property type="entry name" value="HTH_CROC1"/>
    <property type="match status" value="1"/>
</dbReference>
<protein>
    <submittedName>
        <fullName evidence="2">Helix-turn-helix domain-containing protein</fullName>
    </submittedName>
</protein>
<accession>A0ABW3V680</accession>
<keyword evidence="3" id="KW-1185">Reference proteome</keyword>
<dbReference type="CDD" id="cd00093">
    <property type="entry name" value="HTH_XRE"/>
    <property type="match status" value="1"/>
</dbReference>
<dbReference type="SUPFAM" id="SSF47413">
    <property type="entry name" value="lambda repressor-like DNA-binding domains"/>
    <property type="match status" value="1"/>
</dbReference>
<organism evidence="2 3">
    <name type="scientific">Pseudochrobactrum kiredjianiae</name>
    <dbReference type="NCBI Taxonomy" id="386305"/>
    <lineage>
        <taxon>Bacteria</taxon>
        <taxon>Pseudomonadati</taxon>
        <taxon>Pseudomonadota</taxon>
        <taxon>Alphaproteobacteria</taxon>
        <taxon>Hyphomicrobiales</taxon>
        <taxon>Brucellaceae</taxon>
        <taxon>Pseudochrobactrum</taxon>
    </lineage>
</organism>
<dbReference type="RefSeq" id="WP_289384358.1">
    <property type="nucleotide sequence ID" value="NZ_JAUCBM010000001.1"/>
</dbReference>
<proteinExistence type="predicted"/>
<dbReference type="EMBL" id="JBHTMA010000040">
    <property type="protein sequence ID" value="MFD1228066.1"/>
    <property type="molecule type" value="Genomic_DNA"/>
</dbReference>
<evidence type="ECO:0000313" key="2">
    <source>
        <dbReference type="EMBL" id="MFD1228066.1"/>
    </source>
</evidence>
<dbReference type="Proteomes" id="UP001597263">
    <property type="component" value="Unassembled WGS sequence"/>
</dbReference>
<dbReference type="InterPro" id="IPR001387">
    <property type="entry name" value="Cro/C1-type_HTH"/>
</dbReference>
<feature type="domain" description="HTH cro/C1-type" evidence="1">
    <location>
        <begin position="8"/>
        <end position="66"/>
    </location>
</feature>
<dbReference type="Gene3D" id="1.10.260.40">
    <property type="entry name" value="lambda repressor-like DNA-binding domains"/>
    <property type="match status" value="1"/>
</dbReference>
<name>A0ABW3V680_9HYPH</name>
<evidence type="ECO:0000313" key="3">
    <source>
        <dbReference type="Proteomes" id="UP001597263"/>
    </source>
</evidence>